<evidence type="ECO:0000313" key="4">
    <source>
        <dbReference type="Proteomes" id="UP001341281"/>
    </source>
</evidence>
<reference evidence="3 4" key="1">
    <citation type="submission" date="2024-02" db="EMBL/GenBank/DDBJ databases">
        <title>High-quality chromosome-scale genome assembly of Pensacola bahiagrass (Paspalum notatum Flugge var. saurae).</title>
        <authorList>
            <person name="Vega J.M."/>
            <person name="Podio M."/>
            <person name="Orjuela J."/>
            <person name="Siena L.A."/>
            <person name="Pessino S.C."/>
            <person name="Combes M.C."/>
            <person name="Mariac C."/>
            <person name="Albertini E."/>
            <person name="Pupilli F."/>
            <person name="Ortiz J.P.A."/>
            <person name="Leblanc O."/>
        </authorList>
    </citation>
    <scope>NUCLEOTIDE SEQUENCE [LARGE SCALE GENOMIC DNA]</scope>
    <source>
        <strain evidence="3">R1</strain>
        <tissue evidence="3">Leaf</tissue>
    </source>
</reference>
<evidence type="ECO:0000313" key="3">
    <source>
        <dbReference type="EMBL" id="WVZ53684.1"/>
    </source>
</evidence>
<dbReference type="Pfam" id="PF13976">
    <property type="entry name" value="gag_pre-integrs"/>
    <property type="match status" value="1"/>
</dbReference>
<evidence type="ECO:0000259" key="2">
    <source>
        <dbReference type="Pfam" id="PF22936"/>
    </source>
</evidence>
<sequence length="201" mass="22656">MLGADGEQKVEAEHWYLDTGVSSYMTGSRVAFAELDSTVTGMVRFGDNSVVTIADRGTVFFSCRDGSHRALTGVYFIPKLRSSIISLGRLDERGCQVLIENGAIRLRDRERKLLAMVRRSVNSLYVLPLHIARPVCLAAKQEEEAWRWHARFGHISFDALERMAKKNMVRGLPMIEHVGELCDSCLAGKQKRQPFPKKAKF</sequence>
<dbReference type="InterPro" id="IPR054722">
    <property type="entry name" value="PolX-like_BBD"/>
</dbReference>
<proteinExistence type="predicted"/>
<feature type="domain" description="GAG-pre-integrase" evidence="1">
    <location>
        <begin position="124"/>
        <end position="190"/>
    </location>
</feature>
<gene>
    <name evidence="3" type="ORF">U9M48_004589</name>
</gene>
<dbReference type="Proteomes" id="UP001341281">
    <property type="component" value="Chromosome 01"/>
</dbReference>
<protein>
    <recommendedName>
        <fullName evidence="5">GAG-pre-integrase domain-containing protein</fullName>
    </recommendedName>
</protein>
<feature type="domain" description="Retrovirus-related Pol polyprotein from transposon TNT 1-94-like beta-barrel" evidence="2">
    <location>
        <begin position="15"/>
        <end position="95"/>
    </location>
</feature>
<organism evidence="3 4">
    <name type="scientific">Paspalum notatum var. saurae</name>
    <dbReference type="NCBI Taxonomy" id="547442"/>
    <lineage>
        <taxon>Eukaryota</taxon>
        <taxon>Viridiplantae</taxon>
        <taxon>Streptophyta</taxon>
        <taxon>Embryophyta</taxon>
        <taxon>Tracheophyta</taxon>
        <taxon>Spermatophyta</taxon>
        <taxon>Magnoliopsida</taxon>
        <taxon>Liliopsida</taxon>
        <taxon>Poales</taxon>
        <taxon>Poaceae</taxon>
        <taxon>PACMAD clade</taxon>
        <taxon>Panicoideae</taxon>
        <taxon>Andropogonodae</taxon>
        <taxon>Paspaleae</taxon>
        <taxon>Paspalinae</taxon>
        <taxon>Paspalum</taxon>
    </lineage>
</organism>
<keyword evidence="4" id="KW-1185">Reference proteome</keyword>
<evidence type="ECO:0000259" key="1">
    <source>
        <dbReference type="Pfam" id="PF13976"/>
    </source>
</evidence>
<dbReference type="EMBL" id="CP144745">
    <property type="protein sequence ID" value="WVZ53684.1"/>
    <property type="molecule type" value="Genomic_DNA"/>
</dbReference>
<dbReference type="Pfam" id="PF22936">
    <property type="entry name" value="Pol_BBD"/>
    <property type="match status" value="1"/>
</dbReference>
<name>A0AAQ3PK66_PASNO</name>
<dbReference type="AlphaFoldDB" id="A0AAQ3PK66"/>
<dbReference type="InterPro" id="IPR025724">
    <property type="entry name" value="GAG-pre-integrase_dom"/>
</dbReference>
<evidence type="ECO:0008006" key="5">
    <source>
        <dbReference type="Google" id="ProtNLM"/>
    </source>
</evidence>
<accession>A0AAQ3PK66</accession>